<accession>A0A387BLX2</accession>
<dbReference type="EMBL" id="CP032624">
    <property type="protein sequence ID" value="AYG05175.1"/>
    <property type="molecule type" value="Genomic_DNA"/>
</dbReference>
<reference evidence="4 5" key="1">
    <citation type="submission" date="2018-09" db="EMBL/GenBank/DDBJ databases">
        <title>Genome sequencing of strain 2DFW10M-5.</title>
        <authorList>
            <person name="Heo J."/>
            <person name="Kim S.-J."/>
            <person name="Kwon S.-W."/>
        </authorList>
    </citation>
    <scope>NUCLEOTIDE SEQUENCE [LARGE SCALE GENOMIC DNA]</scope>
    <source>
        <strain evidence="4 5">2DFW10M-5</strain>
    </source>
</reference>
<evidence type="ECO:0000256" key="1">
    <source>
        <dbReference type="ARBA" id="ARBA00009013"/>
    </source>
</evidence>
<dbReference type="NCBIfam" id="TIGR00377">
    <property type="entry name" value="ant_ant_sig"/>
    <property type="match status" value="1"/>
</dbReference>
<dbReference type="Pfam" id="PF01740">
    <property type="entry name" value="STAS"/>
    <property type="match status" value="1"/>
</dbReference>
<feature type="domain" description="STAS" evidence="3">
    <location>
        <begin position="8"/>
        <end position="117"/>
    </location>
</feature>
<dbReference type="GO" id="GO:0043856">
    <property type="term" value="F:anti-sigma factor antagonist activity"/>
    <property type="evidence" value="ECO:0007669"/>
    <property type="project" value="InterPro"/>
</dbReference>
<dbReference type="PANTHER" id="PTHR33495">
    <property type="entry name" value="ANTI-SIGMA FACTOR ANTAGONIST TM_1081-RELATED-RELATED"/>
    <property type="match status" value="1"/>
</dbReference>
<protein>
    <recommendedName>
        <fullName evidence="2">Anti-sigma factor antagonist</fullName>
    </recommendedName>
</protein>
<evidence type="ECO:0000313" key="4">
    <source>
        <dbReference type="EMBL" id="AYG05175.1"/>
    </source>
</evidence>
<dbReference type="Proteomes" id="UP000275069">
    <property type="component" value="Chromosome"/>
</dbReference>
<comment type="similarity">
    <text evidence="1 2">Belongs to the anti-sigma-factor antagonist family.</text>
</comment>
<name>A0A387BLX2_9MICO</name>
<dbReference type="PROSITE" id="PS50801">
    <property type="entry name" value="STAS"/>
    <property type="match status" value="1"/>
</dbReference>
<evidence type="ECO:0000259" key="3">
    <source>
        <dbReference type="PROSITE" id="PS50801"/>
    </source>
</evidence>
<organism evidence="4 5">
    <name type="scientific">Gryllotalpicola protaetiae</name>
    <dbReference type="NCBI Taxonomy" id="2419771"/>
    <lineage>
        <taxon>Bacteria</taxon>
        <taxon>Bacillati</taxon>
        <taxon>Actinomycetota</taxon>
        <taxon>Actinomycetes</taxon>
        <taxon>Micrococcales</taxon>
        <taxon>Microbacteriaceae</taxon>
        <taxon>Gryllotalpicola</taxon>
    </lineage>
</organism>
<dbReference type="KEGG" id="gry:D7I44_00005"/>
<dbReference type="OrthoDB" id="9793697at2"/>
<sequence length="117" mass="12446">MKEQHQVTNFEEADQGAFVVLAPEGKFNLVSAPPLKARIDDLVAGGKAHIVVDLHAVDFIDSSGLGALIAGLKAARQQAGDLRIAAPGEQVRAVLKLTNLDRILVPFATVDEAGHDW</sequence>
<dbReference type="InterPro" id="IPR036513">
    <property type="entry name" value="STAS_dom_sf"/>
</dbReference>
<dbReference type="CDD" id="cd07043">
    <property type="entry name" value="STAS_anti-anti-sigma_factors"/>
    <property type="match status" value="1"/>
</dbReference>
<evidence type="ECO:0000313" key="5">
    <source>
        <dbReference type="Proteomes" id="UP000275069"/>
    </source>
</evidence>
<evidence type="ECO:0000256" key="2">
    <source>
        <dbReference type="RuleBase" id="RU003749"/>
    </source>
</evidence>
<dbReference type="PANTHER" id="PTHR33495:SF2">
    <property type="entry name" value="ANTI-SIGMA FACTOR ANTAGONIST TM_1081-RELATED"/>
    <property type="match status" value="1"/>
</dbReference>
<dbReference type="SUPFAM" id="SSF52091">
    <property type="entry name" value="SpoIIaa-like"/>
    <property type="match status" value="1"/>
</dbReference>
<gene>
    <name evidence="4" type="ORF">D7I44_00005</name>
</gene>
<proteinExistence type="inferred from homology"/>
<dbReference type="InterPro" id="IPR003658">
    <property type="entry name" value="Anti-sigma_ant"/>
</dbReference>
<dbReference type="Gene3D" id="3.30.750.24">
    <property type="entry name" value="STAS domain"/>
    <property type="match status" value="1"/>
</dbReference>
<dbReference type="InterPro" id="IPR002645">
    <property type="entry name" value="STAS_dom"/>
</dbReference>
<keyword evidence="5" id="KW-1185">Reference proteome</keyword>
<dbReference type="AlphaFoldDB" id="A0A387BLX2"/>